<dbReference type="eggNOG" id="COG4206">
    <property type="taxonomic scope" value="Bacteria"/>
</dbReference>
<feature type="domain" description="Outer membrane protein beta-barrel" evidence="1">
    <location>
        <begin position="385"/>
        <end position="771"/>
    </location>
</feature>
<evidence type="ECO:0000313" key="3">
    <source>
        <dbReference type="Proteomes" id="UP000003610"/>
    </source>
</evidence>
<evidence type="ECO:0000259" key="1">
    <source>
        <dbReference type="Pfam" id="PF14905"/>
    </source>
</evidence>
<proteinExistence type="predicted"/>
<dbReference type="SUPFAM" id="SSF56935">
    <property type="entry name" value="Porins"/>
    <property type="match status" value="1"/>
</dbReference>
<dbReference type="SUPFAM" id="SSF49464">
    <property type="entry name" value="Carboxypeptidase regulatory domain-like"/>
    <property type="match status" value="1"/>
</dbReference>
<dbReference type="Pfam" id="PF14905">
    <property type="entry name" value="OMP_b-brl_3"/>
    <property type="match status" value="1"/>
</dbReference>
<name>E1KPR1_9BACT</name>
<sequence length="793" mass="90443">MAINCTLKENYFCGTINYERMRKHLLLLFILIIFTSAISAQTLQGVVKNQKGEPIEFANVAVLAADSSLVSGGITDQKGHFKIENTQGACIVRTSSLGYKQHFSNFSGQTFLNIVLTEDAQMMSEVVVSAKLPKTILKGEGMLTNISGTVLEKSADIHKMLNLVPMLSVTNGNIEVLGRGTPLIYINGRKMTDAMELDRLQPENIKTVEVINNPGARYSASTRCVVRITTKQRKGEGFGFINSATAKVNDHSRMSWYDNLNWTYSATRWQVSGTLYGKYSHENDNKKIRQITQTADKWEQATNIEQEYTQINPYASLSGAYFLNDSNSIGARISYDRYARWESAGNSELTTFKNSMLDDFMKSNYLSNEPKESVSSNIYYVGKIKKLGIDFNTDYFWQSVSDRFRTQEWFKDAIGIEHNKETNTLRQTYNSLIASKLVFTYPILGGELSVGGEASHSLRKNYYQVEPIGVVDEVNSRFTESMTSGMIDYSRTIGRVWLQAGIRYENVNFKYFDRGVYMPDLSRKFNNVFPSLAISFPVGKVQMQLTYASDISRPGYGQLRSGLQYDNRFMYETGNPFLMPTINRNLTYNLSWKWFSFMGMFRRNYDEISYLITPYKDDARTVLMRPENISDYNSMTFTLSFRPRFGIYQPILDMSLYKQWYEMETLGNQRLSNPVASFNFRNVFDTKWFVGNLSFQAQTGGNMGNGDIGKGYYRVDLGIDKTLLQKRLTLSLYVFDLFHTGKKYSTIYSGAMSTSYFEFPAVTTFSLSAKYKFNVTRSKYKGTGAGASQRDRM</sequence>
<dbReference type="InterPro" id="IPR041700">
    <property type="entry name" value="OMP_b-brl_3"/>
</dbReference>
<dbReference type="Pfam" id="PF13715">
    <property type="entry name" value="CarbopepD_reg_2"/>
    <property type="match status" value="1"/>
</dbReference>
<accession>E1KPR1</accession>
<protein>
    <submittedName>
        <fullName evidence="2">Outer membrane insertion signal domain protein</fullName>
    </submittedName>
</protein>
<dbReference type="InterPro" id="IPR008969">
    <property type="entry name" value="CarboxyPept-like_regulatory"/>
</dbReference>
<evidence type="ECO:0000313" key="2">
    <source>
        <dbReference type="EMBL" id="EFL46574.1"/>
    </source>
</evidence>
<dbReference type="Proteomes" id="UP000003610">
    <property type="component" value="Unassembled WGS sequence"/>
</dbReference>
<dbReference type="EMBL" id="AEDO01000020">
    <property type="protein sequence ID" value="EFL46574.1"/>
    <property type="molecule type" value="Genomic_DNA"/>
</dbReference>
<dbReference type="STRING" id="866771.HMPREF9296_0618"/>
<dbReference type="InterPro" id="IPR037066">
    <property type="entry name" value="Plug_dom_sf"/>
</dbReference>
<dbReference type="AlphaFoldDB" id="E1KPR1"/>
<organism evidence="2 3">
    <name type="scientific">Prevotella disiens FB035-09AN</name>
    <dbReference type="NCBI Taxonomy" id="866771"/>
    <lineage>
        <taxon>Bacteria</taxon>
        <taxon>Pseudomonadati</taxon>
        <taxon>Bacteroidota</taxon>
        <taxon>Bacteroidia</taxon>
        <taxon>Bacteroidales</taxon>
        <taxon>Prevotellaceae</taxon>
        <taxon>Prevotella</taxon>
    </lineage>
</organism>
<comment type="caution">
    <text evidence="2">The sequence shown here is derived from an EMBL/GenBank/DDBJ whole genome shotgun (WGS) entry which is preliminary data.</text>
</comment>
<reference evidence="2 3" key="1">
    <citation type="submission" date="2010-08" db="EMBL/GenBank/DDBJ databases">
        <authorList>
            <person name="Durkin A.S."/>
            <person name="Madupu R."/>
            <person name="Torralba M."/>
            <person name="Gillis M."/>
            <person name="Methe B."/>
            <person name="Sutton G."/>
            <person name="Nelson K.E."/>
        </authorList>
    </citation>
    <scope>NUCLEOTIDE SEQUENCE [LARGE SCALE GENOMIC DNA]</scope>
    <source>
        <strain evidence="2 3">FB035-09AN</strain>
    </source>
</reference>
<gene>
    <name evidence="2" type="ORF">HMPREF9296_0618</name>
</gene>
<dbReference type="Gene3D" id="2.170.130.10">
    <property type="entry name" value="TonB-dependent receptor, plug domain"/>
    <property type="match status" value="1"/>
</dbReference>